<keyword evidence="4" id="KW-1185">Reference proteome</keyword>
<dbReference type="GeneID" id="71992511"/>
<name>A0A9Q8PKB8_PASFU</name>
<evidence type="ECO:0000313" key="3">
    <source>
        <dbReference type="EMBL" id="UJO24005.1"/>
    </source>
</evidence>
<dbReference type="EMBL" id="CP090173">
    <property type="protein sequence ID" value="UJO24005.1"/>
    <property type="molecule type" value="Genomic_DNA"/>
</dbReference>
<dbReference type="OMA" id="VATHRDW"/>
<evidence type="ECO:0000313" key="4">
    <source>
        <dbReference type="Proteomes" id="UP000756132"/>
    </source>
</evidence>
<dbReference type="OrthoDB" id="4232400at2759"/>
<accession>A0A9Q8PKB8</accession>
<sequence length="310" mass="35186">MAPTGEAYEADWILSNSSNAHVATHRDWFTSITPFDTSIYCSFPTDRCRVMGIGEVHLEVKTDPTSTGSRSHKTLILHDVLYCPDLASNILGGHIHDDFPLGEATTRLVDLNGEVGCVFDRVEIKEPGFRKEYKSKVWLEGHRQGYFSEGSGLPWKQAIWPGDEMQRWEDYKAVYDWSMTVHSMSAPTTLPEAGKPKLLVRAFSVKQRKIRKPRPRTPQTESCASSLVADGVTKPPPYTQEEKDWLREHYGEDFRFNGLSLNEDAAYSDGRRTMSLTRHSMMRKDTNRVGSLRSRGMHRVSSIFGSLVRI</sequence>
<dbReference type="RefSeq" id="XP_047768371.1">
    <property type="nucleotide sequence ID" value="XM_047911781.1"/>
</dbReference>
<gene>
    <name evidence="3" type="ORF">CLAFUR5_12633</name>
</gene>
<evidence type="ECO:0000259" key="2">
    <source>
        <dbReference type="Pfam" id="PF22936"/>
    </source>
</evidence>
<organism evidence="3 4">
    <name type="scientific">Passalora fulva</name>
    <name type="common">Tomato leaf mold</name>
    <name type="synonym">Cladosporium fulvum</name>
    <dbReference type="NCBI Taxonomy" id="5499"/>
    <lineage>
        <taxon>Eukaryota</taxon>
        <taxon>Fungi</taxon>
        <taxon>Dikarya</taxon>
        <taxon>Ascomycota</taxon>
        <taxon>Pezizomycotina</taxon>
        <taxon>Dothideomycetes</taxon>
        <taxon>Dothideomycetidae</taxon>
        <taxon>Mycosphaerellales</taxon>
        <taxon>Mycosphaerellaceae</taxon>
        <taxon>Fulvia</taxon>
    </lineage>
</organism>
<dbReference type="Pfam" id="PF22936">
    <property type="entry name" value="Pol_BBD"/>
    <property type="match status" value="1"/>
</dbReference>
<feature type="domain" description="Retrovirus-related Pol polyprotein from transposon TNT 1-94-like beta-barrel" evidence="2">
    <location>
        <begin position="12"/>
        <end position="91"/>
    </location>
</feature>
<dbReference type="PANTHER" id="PTHR40628:SF1">
    <property type="entry name" value="CHROMO DOMAIN-CONTAINING PROTEIN"/>
    <property type="match status" value="1"/>
</dbReference>
<dbReference type="AlphaFoldDB" id="A0A9Q8PKB8"/>
<proteinExistence type="predicted"/>
<reference evidence="3" key="1">
    <citation type="submission" date="2021-12" db="EMBL/GenBank/DDBJ databases">
        <authorList>
            <person name="Zaccaron A."/>
            <person name="Stergiopoulos I."/>
        </authorList>
    </citation>
    <scope>NUCLEOTIDE SEQUENCE</scope>
    <source>
        <strain evidence="3">Race5_Kim</strain>
    </source>
</reference>
<reference evidence="3" key="2">
    <citation type="journal article" date="2022" name="Microb. Genom.">
        <title>A chromosome-scale genome assembly of the tomato pathogen Cladosporium fulvum reveals a compartmentalized genome architecture and the presence of a dispensable chromosome.</title>
        <authorList>
            <person name="Zaccaron A.Z."/>
            <person name="Chen L.H."/>
            <person name="Samaras A."/>
            <person name="Stergiopoulos I."/>
        </authorList>
    </citation>
    <scope>NUCLEOTIDE SEQUENCE</scope>
    <source>
        <strain evidence="3">Race5_Kim</strain>
    </source>
</reference>
<dbReference type="PANTHER" id="PTHR40628">
    <property type="entry name" value="CHROMO DOMAIN-CONTAINING PROTEIN"/>
    <property type="match status" value="1"/>
</dbReference>
<dbReference type="Proteomes" id="UP000756132">
    <property type="component" value="Chromosome 11"/>
</dbReference>
<dbReference type="KEGG" id="ffu:CLAFUR5_12633"/>
<protein>
    <recommendedName>
        <fullName evidence="2">Retrovirus-related Pol polyprotein from transposon TNT 1-94-like beta-barrel domain-containing protein</fullName>
    </recommendedName>
</protein>
<evidence type="ECO:0000256" key="1">
    <source>
        <dbReference type="SAM" id="MobiDB-lite"/>
    </source>
</evidence>
<dbReference type="InterPro" id="IPR054722">
    <property type="entry name" value="PolX-like_BBD"/>
</dbReference>
<feature type="region of interest" description="Disordered" evidence="1">
    <location>
        <begin position="210"/>
        <end position="239"/>
    </location>
</feature>